<name>A0ABM4WNC3_COFAR</name>
<proteinExistence type="inferred from homology"/>
<dbReference type="InterPro" id="IPR010285">
    <property type="entry name" value="DNA_helicase_pif1-like_DEAD"/>
</dbReference>
<dbReference type="GeneID" id="140035791"/>
<keyword evidence="1" id="KW-0234">DNA repair</keyword>
<dbReference type="Gene3D" id="3.40.50.300">
    <property type="entry name" value="P-loop containing nucleotide triphosphate hydrolases"/>
    <property type="match status" value="1"/>
</dbReference>
<comment type="similarity">
    <text evidence="1">Belongs to the helicase family.</text>
</comment>
<evidence type="ECO:0000313" key="3">
    <source>
        <dbReference type="Proteomes" id="UP001652660"/>
    </source>
</evidence>
<evidence type="ECO:0000256" key="1">
    <source>
        <dbReference type="RuleBase" id="RU363044"/>
    </source>
</evidence>
<dbReference type="RefSeq" id="XP_071933288.1">
    <property type="nucleotide sequence ID" value="XM_072077187.1"/>
</dbReference>
<accession>A0ABM4WNC3</accession>
<dbReference type="PANTHER" id="PTHR10492:SF100">
    <property type="entry name" value="ATP-DEPENDENT DNA HELICASE"/>
    <property type="match status" value="1"/>
</dbReference>
<keyword evidence="1" id="KW-0547">Nucleotide-binding</keyword>
<dbReference type="SUPFAM" id="SSF52540">
    <property type="entry name" value="P-loop containing nucleoside triphosphate hydrolases"/>
    <property type="match status" value="1"/>
</dbReference>
<sequence length="331" mass="37056">MGKNINSYDLVPRILRFDQADRETRDSISEAQITVSDEDIASITRLNTEQKLAFDIITAHVYNNCRGSFFLDGPGGTGKTFLYKALLADIRSRGFIALATASNGVAASILPGGRTAHSRFKIPINMDINNMCTISKQSALAGLLRQAKLIIWVEAPMMHKTGIEGVDKLLRDLTYTNDLFGDKIIVFGGDFRQVLPVVTKGSKTDFMHASLINSYIWPHLHKLQLKQNMRALADPYFTDYLLRIGDGTESFVYNNHVQIPKNLLIPYNVEEQSLNELIHAVFPDLKDCSQEDLSWTNRAILTTKNEFVDDINNALIEEFQAILLNTSAGTK</sequence>
<keyword evidence="1" id="KW-0378">Hydrolase</keyword>
<evidence type="ECO:0000313" key="4">
    <source>
        <dbReference type="RefSeq" id="XP_071933288.1"/>
    </source>
</evidence>
<feature type="domain" description="DNA helicase Pif1-like DEAD-box helicase" evidence="2">
    <location>
        <begin position="46"/>
        <end position="250"/>
    </location>
</feature>
<gene>
    <name evidence="4" type="primary">LOC140035791</name>
</gene>
<keyword evidence="1" id="KW-0233">DNA recombination</keyword>
<dbReference type="EC" id="5.6.2.3" evidence="1"/>
<protein>
    <recommendedName>
        <fullName evidence="1">ATP-dependent DNA helicase</fullName>
        <ecNumber evidence="1">5.6.2.3</ecNumber>
    </recommendedName>
</protein>
<dbReference type="PANTHER" id="PTHR10492">
    <property type="match status" value="1"/>
</dbReference>
<evidence type="ECO:0000259" key="2">
    <source>
        <dbReference type="Pfam" id="PF05970"/>
    </source>
</evidence>
<reference evidence="4" key="1">
    <citation type="submission" date="2025-08" db="UniProtKB">
        <authorList>
            <consortium name="RefSeq"/>
        </authorList>
    </citation>
    <scope>IDENTIFICATION</scope>
    <source>
        <tissue evidence="4">Leaves</tissue>
    </source>
</reference>
<organism evidence="3 4">
    <name type="scientific">Coffea arabica</name>
    <name type="common">Arabian coffee</name>
    <dbReference type="NCBI Taxonomy" id="13443"/>
    <lineage>
        <taxon>Eukaryota</taxon>
        <taxon>Viridiplantae</taxon>
        <taxon>Streptophyta</taxon>
        <taxon>Embryophyta</taxon>
        <taxon>Tracheophyta</taxon>
        <taxon>Spermatophyta</taxon>
        <taxon>Magnoliopsida</taxon>
        <taxon>eudicotyledons</taxon>
        <taxon>Gunneridae</taxon>
        <taxon>Pentapetalae</taxon>
        <taxon>asterids</taxon>
        <taxon>lamiids</taxon>
        <taxon>Gentianales</taxon>
        <taxon>Rubiaceae</taxon>
        <taxon>Ixoroideae</taxon>
        <taxon>Gardenieae complex</taxon>
        <taxon>Bertiereae - Coffeeae clade</taxon>
        <taxon>Coffeeae</taxon>
        <taxon>Coffea</taxon>
    </lineage>
</organism>
<keyword evidence="3" id="KW-1185">Reference proteome</keyword>
<comment type="catalytic activity">
    <reaction evidence="1">
        <text>ATP + H2O = ADP + phosphate + H(+)</text>
        <dbReference type="Rhea" id="RHEA:13065"/>
        <dbReference type="ChEBI" id="CHEBI:15377"/>
        <dbReference type="ChEBI" id="CHEBI:15378"/>
        <dbReference type="ChEBI" id="CHEBI:30616"/>
        <dbReference type="ChEBI" id="CHEBI:43474"/>
        <dbReference type="ChEBI" id="CHEBI:456216"/>
        <dbReference type="EC" id="5.6.2.3"/>
    </reaction>
</comment>
<dbReference type="Proteomes" id="UP001652660">
    <property type="component" value="Chromosome 2c"/>
</dbReference>
<keyword evidence="1" id="KW-0347">Helicase</keyword>
<comment type="cofactor">
    <cofactor evidence="1">
        <name>Mg(2+)</name>
        <dbReference type="ChEBI" id="CHEBI:18420"/>
    </cofactor>
</comment>
<dbReference type="InterPro" id="IPR027417">
    <property type="entry name" value="P-loop_NTPase"/>
</dbReference>
<keyword evidence="1" id="KW-0067">ATP-binding</keyword>
<keyword evidence="1" id="KW-0227">DNA damage</keyword>
<dbReference type="Pfam" id="PF05970">
    <property type="entry name" value="PIF1"/>
    <property type="match status" value="1"/>
</dbReference>